<evidence type="ECO:0000313" key="2">
    <source>
        <dbReference type="Proteomes" id="UP000576393"/>
    </source>
</evidence>
<dbReference type="EMBL" id="JACCCO010000001">
    <property type="protein sequence ID" value="NYF41539.1"/>
    <property type="molecule type" value="Genomic_DNA"/>
</dbReference>
<accession>A0A852UZ75</accession>
<comment type="caution">
    <text evidence="1">The sequence shown here is derived from an EMBL/GenBank/DDBJ whole genome shotgun (WGS) entry which is preliminary data.</text>
</comment>
<sequence>MFTPFTRGRNHIPPLLRKVPSLRVLPFDPRQASHVRIFVHCPKTANHALIGSTAFNLKGSRRIYREVGLGLSNRGLGHRAASISYYALPGFHEVCLKCVKVTMNLRTRIRHIRVVGRAAVPLIVRRFSIWQYF</sequence>
<dbReference type="RefSeq" id="WP_179822448.1">
    <property type="nucleotide sequence ID" value="NZ_JACCCO010000001.1"/>
</dbReference>
<gene>
    <name evidence="1" type="ORF">HDA43_003698</name>
</gene>
<name>A0A852UZ75_9ACTN</name>
<evidence type="ECO:0000313" key="1">
    <source>
        <dbReference type="EMBL" id="NYF41539.1"/>
    </source>
</evidence>
<reference evidence="1 2" key="1">
    <citation type="submission" date="2020-07" db="EMBL/GenBank/DDBJ databases">
        <title>Sequencing the genomes of 1000 actinobacteria strains.</title>
        <authorList>
            <person name="Klenk H.-P."/>
        </authorList>
    </citation>
    <scope>NUCLEOTIDE SEQUENCE [LARGE SCALE GENOMIC DNA]</scope>
    <source>
        <strain evidence="1 2">DSM 45763</strain>
    </source>
</reference>
<proteinExistence type="predicted"/>
<dbReference type="Proteomes" id="UP000576393">
    <property type="component" value="Unassembled WGS sequence"/>
</dbReference>
<keyword evidence="2" id="KW-1185">Reference proteome</keyword>
<protein>
    <submittedName>
        <fullName evidence="1">Uncharacterized protein</fullName>
    </submittedName>
</protein>
<dbReference type="AlphaFoldDB" id="A0A852UZ75"/>
<organism evidence="1 2">
    <name type="scientific">Streptosporangium sandarakinum</name>
    <dbReference type="NCBI Taxonomy" id="1260955"/>
    <lineage>
        <taxon>Bacteria</taxon>
        <taxon>Bacillati</taxon>
        <taxon>Actinomycetota</taxon>
        <taxon>Actinomycetes</taxon>
        <taxon>Streptosporangiales</taxon>
        <taxon>Streptosporangiaceae</taxon>
        <taxon>Streptosporangium</taxon>
    </lineage>
</organism>